<dbReference type="Gene3D" id="1.20.120.520">
    <property type="entry name" value="nmb1532 protein domain like"/>
    <property type="match status" value="1"/>
</dbReference>
<dbReference type="PANTHER" id="PTHR35585:SF1">
    <property type="entry name" value="HHE DOMAIN PROTEIN (AFU_ORTHOLOGUE AFUA_4G00730)"/>
    <property type="match status" value="1"/>
</dbReference>
<dbReference type="AlphaFoldDB" id="A0A8H4QEL4"/>
<dbReference type="Proteomes" id="UP000521872">
    <property type="component" value="Unassembled WGS sequence"/>
</dbReference>
<sequence>MLSTLRLVPATSSRVLLLRNSASPFLRRSFLRPMSTATLIKTSDHVGGPLIEAIADDHQEMYTYYYEYVKNKGNVDAQERWARQLIWEVARHAIGEELVVYPLMEKHLGAEGKRLADEDRQEHLQVKELLYQIESVKVGTEEHASILKAVVDHLKPHNDSEEQKDLPALQKAIGNDAAAEAAASFKRTKKFVPTRSHPSAPDQPPMETVAGLMAAPLDKLKDMFAKFPTDEDKAAAKEEAKRLN</sequence>
<feature type="domain" description="Hemerythrin-like" evidence="2">
    <location>
        <begin position="51"/>
        <end position="169"/>
    </location>
</feature>
<protein>
    <recommendedName>
        <fullName evidence="2">Hemerythrin-like domain-containing protein</fullName>
    </recommendedName>
</protein>
<gene>
    <name evidence="3" type="ORF">D9613_012326</name>
</gene>
<dbReference type="EMBL" id="JAACJL010000061">
    <property type="protein sequence ID" value="KAF4609473.1"/>
    <property type="molecule type" value="Genomic_DNA"/>
</dbReference>
<proteinExistence type="predicted"/>
<evidence type="ECO:0000313" key="4">
    <source>
        <dbReference type="Proteomes" id="UP000521872"/>
    </source>
</evidence>
<comment type="caution">
    <text evidence="3">The sequence shown here is derived from an EMBL/GenBank/DDBJ whole genome shotgun (WGS) entry which is preliminary data.</text>
</comment>
<accession>A0A8H4QEL4</accession>
<name>A0A8H4QEL4_9AGAR</name>
<organism evidence="3 4">
    <name type="scientific">Agrocybe pediades</name>
    <dbReference type="NCBI Taxonomy" id="84607"/>
    <lineage>
        <taxon>Eukaryota</taxon>
        <taxon>Fungi</taxon>
        <taxon>Dikarya</taxon>
        <taxon>Basidiomycota</taxon>
        <taxon>Agaricomycotina</taxon>
        <taxon>Agaricomycetes</taxon>
        <taxon>Agaricomycetidae</taxon>
        <taxon>Agaricales</taxon>
        <taxon>Agaricineae</taxon>
        <taxon>Strophariaceae</taxon>
        <taxon>Agrocybe</taxon>
    </lineage>
</organism>
<evidence type="ECO:0000259" key="2">
    <source>
        <dbReference type="Pfam" id="PF01814"/>
    </source>
</evidence>
<dbReference type="PANTHER" id="PTHR35585">
    <property type="entry name" value="HHE DOMAIN PROTEIN (AFU_ORTHOLOGUE AFUA_4G00730)"/>
    <property type="match status" value="1"/>
</dbReference>
<evidence type="ECO:0000256" key="1">
    <source>
        <dbReference type="SAM" id="MobiDB-lite"/>
    </source>
</evidence>
<feature type="region of interest" description="Disordered" evidence="1">
    <location>
        <begin position="188"/>
        <end position="207"/>
    </location>
</feature>
<keyword evidence="4" id="KW-1185">Reference proteome</keyword>
<dbReference type="InterPro" id="IPR012312">
    <property type="entry name" value="Hemerythrin-like"/>
</dbReference>
<dbReference type="Pfam" id="PF01814">
    <property type="entry name" value="Hemerythrin"/>
    <property type="match status" value="1"/>
</dbReference>
<evidence type="ECO:0000313" key="3">
    <source>
        <dbReference type="EMBL" id="KAF4609473.1"/>
    </source>
</evidence>
<reference evidence="3 4" key="1">
    <citation type="submission" date="2019-12" db="EMBL/GenBank/DDBJ databases">
        <authorList>
            <person name="Floudas D."/>
            <person name="Bentzer J."/>
            <person name="Ahren D."/>
            <person name="Johansson T."/>
            <person name="Persson P."/>
            <person name="Tunlid A."/>
        </authorList>
    </citation>
    <scope>NUCLEOTIDE SEQUENCE [LARGE SCALE GENOMIC DNA]</scope>
    <source>
        <strain evidence="3 4">CBS 102.39</strain>
    </source>
</reference>